<gene>
    <name evidence="2" type="ORF">C798_02345</name>
</gene>
<dbReference type="Proteomes" id="UP000501648">
    <property type="component" value="Chromosome"/>
</dbReference>
<feature type="chain" id="PRO_5026899719" description="WG repeat-containing protein" evidence="1">
    <location>
        <begin position="21"/>
        <end position="463"/>
    </location>
</feature>
<keyword evidence="1" id="KW-0732">Signal</keyword>
<protein>
    <recommendedName>
        <fullName evidence="4">WG repeat-containing protein</fullName>
    </recommendedName>
</protein>
<reference evidence="2 3" key="1">
    <citation type="journal article" date="2012" name="J. Bacteriol.">
        <title>Genome sequence of the pathogenic Herbaspirillum seropedicae strain Os34, isolated from rice roots.</title>
        <authorList>
            <person name="Ye W."/>
            <person name="Ye S."/>
            <person name="Liu J."/>
            <person name="Chang S."/>
            <person name="Chen M."/>
            <person name="Zhu B."/>
            <person name="Guo L."/>
            <person name="An Q."/>
        </authorList>
    </citation>
    <scope>NUCLEOTIDE SEQUENCE [LARGE SCALE GENOMIC DNA]</scope>
    <source>
        <strain evidence="2 3">Os34</strain>
    </source>
</reference>
<organism evidence="2 3">
    <name type="scientific">Herbaspirillum rubrisubalbicans Os34</name>
    <dbReference type="NCBI Taxonomy" id="1235827"/>
    <lineage>
        <taxon>Bacteria</taxon>
        <taxon>Pseudomonadati</taxon>
        <taxon>Pseudomonadota</taxon>
        <taxon>Betaproteobacteria</taxon>
        <taxon>Burkholderiales</taxon>
        <taxon>Oxalobacteraceae</taxon>
        <taxon>Herbaspirillum</taxon>
    </lineage>
</organism>
<dbReference type="SUPFAM" id="SSF69360">
    <property type="entry name" value="Cell wall binding repeat"/>
    <property type="match status" value="1"/>
</dbReference>
<accession>A0A6M3ZNP2</accession>
<evidence type="ECO:0000313" key="3">
    <source>
        <dbReference type="Proteomes" id="UP000501648"/>
    </source>
</evidence>
<feature type="signal peptide" evidence="1">
    <location>
        <begin position="1"/>
        <end position="20"/>
    </location>
</feature>
<dbReference type="Pfam" id="PF14903">
    <property type="entry name" value="WG_beta_rep"/>
    <property type="match status" value="2"/>
</dbReference>
<dbReference type="PANTHER" id="PTHR37841:SF1">
    <property type="entry name" value="DUF3298 DOMAIN-CONTAINING PROTEIN"/>
    <property type="match status" value="1"/>
</dbReference>
<name>A0A6M3ZNP2_9BURK</name>
<evidence type="ECO:0000256" key="1">
    <source>
        <dbReference type="SAM" id="SignalP"/>
    </source>
</evidence>
<dbReference type="EMBL" id="CP008956">
    <property type="protein sequence ID" value="QJP99111.1"/>
    <property type="molecule type" value="Genomic_DNA"/>
</dbReference>
<evidence type="ECO:0008006" key="4">
    <source>
        <dbReference type="Google" id="ProtNLM"/>
    </source>
</evidence>
<dbReference type="PANTHER" id="PTHR37841">
    <property type="entry name" value="GLR2918 PROTEIN"/>
    <property type="match status" value="1"/>
</dbReference>
<sequence>MSSFKISALLGLLAASALCASHGIAQNQVKDYHAFCGGGKMGVFREDGEILLAPSYLRVDTQLEYGALRVSNGKGKGIVGLDGKIRMPLEYQMIAPLRFGRREVIKDGQAGLLDELGRPATSHAGEIFLVYSNGWMIIITEDLRTMLVNQNDEVIFQVEGSRGEQIGIDSSGIAVFSGPSENGWIDLRTQKVHQTKTDSVFIQQGVLYAQRADKSYVILRRQGGESRNVDAVIAITPDHKILTHRDGVFKLLAASDDEIADANASEQHAGRPSAYQFRRAGKWGLVNDKAEIILPPVYDFISLWHEGAATVQRNSLSGLVDGGGKLLVAVEFESVGAHAEGFTAVRRGGRWGYLDQRGKLVIDFQFDDVGAFENGIARVSSEGKVFLINTKGQAFIPLTYDQSSIHQENGLLKVTRPGSHCPDYLDTNGKPAFLSVKTADGDEQLIDVRQQRTLWSSVPRPAP</sequence>
<evidence type="ECO:0000313" key="2">
    <source>
        <dbReference type="EMBL" id="QJP99111.1"/>
    </source>
</evidence>
<dbReference type="AlphaFoldDB" id="A0A6M3ZNP2"/>
<dbReference type="InterPro" id="IPR032774">
    <property type="entry name" value="WG_beta_rep"/>
</dbReference>
<proteinExistence type="predicted"/>
<dbReference type="RefSeq" id="WP_017454274.1">
    <property type="nucleotide sequence ID" value="NZ_CP008956.1"/>
</dbReference>